<keyword evidence="3" id="KW-1185">Reference proteome</keyword>
<feature type="domain" description="CD-NTase-associated protein 12/Pycsar effector protein TIR" evidence="1">
    <location>
        <begin position="111"/>
        <end position="234"/>
    </location>
</feature>
<evidence type="ECO:0000313" key="3">
    <source>
        <dbReference type="Proteomes" id="UP000664795"/>
    </source>
</evidence>
<proteinExistence type="predicted"/>
<evidence type="ECO:0000313" key="2">
    <source>
        <dbReference type="EMBL" id="MBO0932544.1"/>
    </source>
</evidence>
<comment type="caution">
    <text evidence="2">The sequence shown here is derived from an EMBL/GenBank/DDBJ whole genome shotgun (WGS) entry which is preliminary data.</text>
</comment>
<dbReference type="Proteomes" id="UP000664795">
    <property type="component" value="Unassembled WGS sequence"/>
</dbReference>
<name>A0A939JYX0_9BACT</name>
<dbReference type="GO" id="GO:0050135">
    <property type="term" value="F:NADP+ nucleosidase activity"/>
    <property type="evidence" value="ECO:0007669"/>
    <property type="project" value="InterPro"/>
</dbReference>
<dbReference type="Pfam" id="PF10137">
    <property type="entry name" value="CAP12-PCTIR_TIR"/>
    <property type="match status" value="1"/>
</dbReference>
<dbReference type="EMBL" id="JAFMYU010000013">
    <property type="protein sequence ID" value="MBO0932544.1"/>
    <property type="molecule type" value="Genomic_DNA"/>
</dbReference>
<reference evidence="2 3" key="1">
    <citation type="submission" date="2021-03" db="EMBL/GenBank/DDBJ databases">
        <title>Fibrella sp. HMF5036 genome sequencing and assembly.</title>
        <authorList>
            <person name="Kang H."/>
            <person name="Kim H."/>
            <person name="Bae S."/>
            <person name="Joh K."/>
        </authorList>
    </citation>
    <scope>NUCLEOTIDE SEQUENCE [LARGE SCALE GENOMIC DNA]</scope>
    <source>
        <strain evidence="2 3">HMF5036</strain>
    </source>
</reference>
<protein>
    <submittedName>
        <fullName evidence="2">Nucleotide-binding protein</fullName>
    </submittedName>
</protein>
<gene>
    <name evidence="2" type="ORF">J2I48_16150</name>
</gene>
<accession>A0A939JYX0</accession>
<dbReference type="AlphaFoldDB" id="A0A939JYX0"/>
<organism evidence="2 3">
    <name type="scientific">Fibrella aquatilis</name>
    <dbReference type="NCBI Taxonomy" id="2817059"/>
    <lineage>
        <taxon>Bacteria</taxon>
        <taxon>Pseudomonadati</taxon>
        <taxon>Bacteroidota</taxon>
        <taxon>Cytophagia</taxon>
        <taxon>Cytophagales</taxon>
        <taxon>Spirosomataceae</taxon>
        <taxon>Fibrella</taxon>
    </lineage>
</organism>
<evidence type="ECO:0000259" key="1">
    <source>
        <dbReference type="Pfam" id="PF10137"/>
    </source>
</evidence>
<sequence length="262" mass="29381">MHLDKTKLKQLIKKAEEVPEKGSINYIGATQTTIADQLSKIATGLSGWLSRHTNLTNGAAYGKKLAEIHSQLPAVDKRGFHTGYLSEKDAASARTKLLTLLRTIDKENKSVFIVHGRDHQMRDNVQSVLRGLGIATVVLEREDDNGQTIIEKFEKEAARCEYAVILCSADDEGRLRTKGRAKEIPLKPRARQNVVLELGYFLAKIGRGNLFVLYPEESIEQASDFFGVICQTYDKAEKWKTKLVRELKKAGFKIPAKLSDRI</sequence>
<dbReference type="RefSeq" id="WP_207336509.1">
    <property type="nucleotide sequence ID" value="NZ_JAFMYU010000013.1"/>
</dbReference>
<dbReference type="InterPro" id="IPR019302">
    <property type="entry name" value="CAP12/PCTIR_TIR_dom"/>
</dbReference>